<dbReference type="CDD" id="cd01650">
    <property type="entry name" value="RT_nLTR_like"/>
    <property type="match status" value="1"/>
</dbReference>
<dbReference type="GO" id="GO:0030686">
    <property type="term" value="C:90S preribosome"/>
    <property type="evidence" value="ECO:0007669"/>
    <property type="project" value="TreeGrafter"/>
</dbReference>
<comment type="catalytic activity">
    <reaction evidence="13">
        <text>a cytidine in 18S rRNA + acetyl-CoA + ATP + H2O = an N(4)-acetylcytidine in 18S rRNA + ADP + phosphate + CoA + H(+)</text>
        <dbReference type="Rhea" id="RHEA:51424"/>
        <dbReference type="Rhea" id="RHEA-COMP:13575"/>
        <dbReference type="Rhea" id="RHEA-COMP:13576"/>
        <dbReference type="ChEBI" id="CHEBI:15377"/>
        <dbReference type="ChEBI" id="CHEBI:15378"/>
        <dbReference type="ChEBI" id="CHEBI:30616"/>
        <dbReference type="ChEBI" id="CHEBI:43474"/>
        <dbReference type="ChEBI" id="CHEBI:57287"/>
        <dbReference type="ChEBI" id="CHEBI:57288"/>
        <dbReference type="ChEBI" id="CHEBI:74900"/>
        <dbReference type="ChEBI" id="CHEBI:82748"/>
        <dbReference type="ChEBI" id="CHEBI:456216"/>
    </reaction>
</comment>
<keyword evidence="8" id="KW-0007">Acetylation</keyword>
<dbReference type="InterPro" id="IPR033688">
    <property type="entry name" value="NAT10"/>
</dbReference>
<dbReference type="InterPro" id="IPR000182">
    <property type="entry name" value="GNAT_dom"/>
</dbReference>
<keyword evidence="9 13" id="KW-0539">Nucleus</keyword>
<evidence type="ECO:0000256" key="5">
    <source>
        <dbReference type="ARBA" id="ARBA00022694"/>
    </source>
</evidence>
<dbReference type="FunFam" id="3.40.50.11040:FF:000006">
    <property type="entry name" value="RNA cytidine acetyltransferase"/>
    <property type="match status" value="1"/>
</dbReference>
<dbReference type="CDD" id="cd09076">
    <property type="entry name" value="L1-EN"/>
    <property type="match status" value="1"/>
</dbReference>
<feature type="domain" description="TmcA/NAT10 N-terminal" evidence="15">
    <location>
        <begin position="11"/>
        <end position="203"/>
    </location>
</feature>
<keyword evidence="18" id="KW-1185">Reference proteome</keyword>
<dbReference type="Gene3D" id="3.40.50.11040">
    <property type="match status" value="1"/>
</dbReference>
<name>A0A8S4BFR0_9TELE</name>
<comment type="subunit">
    <text evidence="13">Interacts with THUMPD1.</text>
</comment>
<dbReference type="Gene3D" id="3.40.50.300">
    <property type="entry name" value="P-loop containing nucleotide triphosphate hydrolases"/>
    <property type="match status" value="1"/>
</dbReference>
<dbReference type="OrthoDB" id="10067491at2759"/>
<sequence>MATIRKKVDNRIRVQIENGVATQNRSMFVVVGDRGRDQVVILHHMLSKAAVRARPSVLWCYKKDLGFSSNRKKRMRQLQKKIKTGTLNLNQDDPFELFVAATNIRYCYYNETHKILGNTYGMCVLQDFEALTPNLLARTIETVEGGGIVVILLRTMNSLKQLYTMTMDVHSRYRTEAHQDVVGRFNERFILSLASCKNCVVIDDQLNILPVSSNMANIKPVPPKTQEDSVSPREQELKDLKESLQDTQPVGVLVDCCRTMDQAKAVLKFIEAISEKTLRSTVALTAARGRGKSAAMGLAVAGAVAFGYSNIFVTSPSPDNLHTMFEFIFKGFDALEYQEHLDYEIIQSLNPEFNKAVVRVNIFKEHRQTIQYIHPADAVKLGQAELLLIDEAAAIPLPLVKKLLGPYLVFMASTINGYEGTGRSLSLKLIQQLRQQSADSQQSLSAENRSTNTARLAAARTLHEVSLHESIRYAPGDPVEKWLNELLCLDCLSIPRLMSGCPLPQTCDLIVLSARFSRYYVNRDTLFCYHKASEAFLQRLMALYVASHYKNSPNDLQMLSDAPAHHLFCLLPPVSPTQNSLPEVLAVVQVCLEGEISRQSILNSLSRGKKASGDLIPWTVSEQFQDPEFGSLSGGRVVRIAVNPDYQGMGYGSRALQLLQMYYEGKFPSVDEGAASNSTEIIPVSSEAVSLLEEVITPRKELPPLLLKLSERRAERLDYLGVSYGLTAQLLNGSELAACFTPYDLKRLELYSRSMVDYHLIMDLVPTVARTFFLKRLGNVSLSAAQCALLLGIGLQHKSVEQLEKEIDLPSSQLMGLFNRLIRKFVFTSIQEKAIEAEMVTAKDVSMEPTVRSLNEDLKLALGTWNVTSLAGKEPELVCEVERFRLDIVGLASIHSSGSGTSLLERGWTLCYSGAAPGETRRAGVGILIAPHLGACTLGFTPVSERVASLRLRVGGLVLTVVCAYAPSGSPEYPPFLKSLEGVLEGAPSGNSLVLPGDFNAHVGNGSETWRGVVGRNGPPSVNPSGDLFLDFYARRGLSVTNTMFKHKSVHMCTWHQDTLGRSSMIDFVVVSADLRPHVLDTRVKRGAELSTDHYLVVSWLRWWGRMPVRPGRPKRVVRVCWERLAESPVRRSFNSHLRENFKHVPGEAGDIESEWAVFRASINDAASRSCGRRAVGACRGGNPRTRWWTPAVRDAVRLKKESYQAFLACGTPEAADGYQQSKRRAARVVAEAKTRAWEEFGEAMEKDFRTASRRFWSTIRHLRGGKQCPTNTVYSGDGVLLTSTGDVVGRWAEYFENLLNPTGASSIGGAEPGDPELGSLISGAEVTEVVKKLRGGKAPGVDEIRPEFLKALDVVGLRWQTRLCNIAWTSGAVPLDWQTGMVVPLFKKGDRRRRVRRIVEPRIEEEQCGFRPGRGTLDQLYTLSGVLEGAWEFAQPVHMCFVDLEKAFDRVPRGILWGVLREYGVPGPLLRAVRSLYDRSQSLVRNAGNNVVLLASSSRDLQLSLERLAAECKAAGMRISASKSETMVSHRKRGECLLRVGADILPQVEEFEYLGVLFANGGREREIDRRIGAASAVMRALYRSVVMKRELSLKAKLSIYRSIYVPTLVYGHELWVVTERTRSRIQAAEMSFLRRVAGLSLRDRVRSSPIREGLRVEPLLLHVERSQLRWLGHLIRMPPGRLPGEVFRARPTGRRPRGRPRTRWRDYVSRLAWERLGIPPEELAEVAGEREVWVSLLRLLPPRPDPG</sequence>
<evidence type="ECO:0000259" key="16">
    <source>
        <dbReference type="Pfam" id="PF13718"/>
    </source>
</evidence>
<evidence type="ECO:0000256" key="12">
    <source>
        <dbReference type="ARBA" id="ARBA00068357"/>
    </source>
</evidence>
<dbReference type="GO" id="GO:0005730">
    <property type="term" value="C:nucleolus"/>
    <property type="evidence" value="ECO:0007669"/>
    <property type="project" value="UniProtKB-SubCell"/>
</dbReference>
<feature type="binding site" evidence="13">
    <location>
        <position position="472"/>
    </location>
    <ligand>
        <name>ATP</name>
        <dbReference type="ChEBI" id="CHEBI:30616"/>
    </ligand>
</feature>
<dbReference type="PANTHER" id="PTHR10925">
    <property type="entry name" value="N-ACETYLTRANSFERASE 10"/>
    <property type="match status" value="1"/>
</dbReference>
<dbReference type="FunFam" id="3.40.630.30:FF:000019">
    <property type="entry name" value="RNA cytidine acetyltransferase"/>
    <property type="match status" value="1"/>
</dbReference>
<evidence type="ECO:0000259" key="15">
    <source>
        <dbReference type="Pfam" id="PF08351"/>
    </source>
</evidence>
<feature type="domain" description="N-acetyltransferase" evidence="16">
    <location>
        <begin position="539"/>
        <end position="732"/>
    </location>
</feature>
<dbReference type="InterPro" id="IPR036691">
    <property type="entry name" value="Endo/exonu/phosph_ase_sf"/>
</dbReference>
<evidence type="ECO:0000256" key="10">
    <source>
        <dbReference type="ARBA" id="ARBA00023315"/>
    </source>
</evidence>
<accession>A0A8S4BFR0</accession>
<evidence type="ECO:0000259" key="14">
    <source>
        <dbReference type="Pfam" id="PF05127"/>
    </source>
</evidence>
<feature type="binding site" evidence="13">
    <location>
        <begin position="289"/>
        <end position="298"/>
    </location>
    <ligand>
        <name>ATP</name>
        <dbReference type="ChEBI" id="CHEBI:30616"/>
    </ligand>
</feature>
<dbReference type="FunFam" id="3.40.50.300:FF:002218">
    <property type="entry name" value="tRNA(Met) cytidine acetyltransferase TmcA"/>
    <property type="match status" value="1"/>
</dbReference>
<comment type="catalytic activity">
    <reaction evidence="13">
        <text>a cytidine in tRNA + acetyl-CoA + ATP + H2O = an N(4)-acetylcytidine in tRNA + ADP + phosphate + CoA + H(+)</text>
        <dbReference type="Rhea" id="RHEA:53876"/>
        <dbReference type="Rhea" id="RHEA-COMP:13670"/>
        <dbReference type="Rhea" id="RHEA-COMP:13671"/>
        <dbReference type="ChEBI" id="CHEBI:15377"/>
        <dbReference type="ChEBI" id="CHEBI:15378"/>
        <dbReference type="ChEBI" id="CHEBI:30616"/>
        <dbReference type="ChEBI" id="CHEBI:43474"/>
        <dbReference type="ChEBI" id="CHEBI:57287"/>
        <dbReference type="ChEBI" id="CHEBI:57288"/>
        <dbReference type="ChEBI" id="CHEBI:74900"/>
        <dbReference type="ChEBI" id="CHEBI:82748"/>
        <dbReference type="ChEBI" id="CHEBI:456216"/>
    </reaction>
</comment>
<keyword evidence="2 13" id="KW-0698">rRNA processing</keyword>
<gene>
    <name evidence="13" type="primary">NAT10</name>
    <name evidence="17" type="ORF">MMEN_LOCUS14729</name>
</gene>
<dbReference type="GO" id="GO:0051391">
    <property type="term" value="P:tRNA acetylation"/>
    <property type="evidence" value="ECO:0007669"/>
    <property type="project" value="UniProtKB-UniRule"/>
</dbReference>
<evidence type="ECO:0000256" key="2">
    <source>
        <dbReference type="ARBA" id="ARBA00022552"/>
    </source>
</evidence>
<evidence type="ECO:0000256" key="8">
    <source>
        <dbReference type="ARBA" id="ARBA00022990"/>
    </source>
</evidence>
<evidence type="ECO:0000256" key="13">
    <source>
        <dbReference type="HAMAP-Rule" id="MF_03211"/>
    </source>
</evidence>
<reference evidence="17" key="1">
    <citation type="submission" date="2021-05" db="EMBL/GenBank/DDBJ databases">
        <authorList>
            <person name="Tigano A."/>
        </authorList>
    </citation>
    <scope>NUCLEOTIDE SEQUENCE</scope>
</reference>
<comment type="caution">
    <text evidence="13">Lacks conserved residue(s) required for the propagation of feature annotation.</text>
</comment>
<dbReference type="InterPro" id="IPR013562">
    <property type="entry name" value="TmcA/NAT10_N"/>
</dbReference>
<evidence type="ECO:0000313" key="17">
    <source>
        <dbReference type="EMBL" id="CAG5957835.1"/>
    </source>
</evidence>
<evidence type="ECO:0000256" key="7">
    <source>
        <dbReference type="ARBA" id="ARBA00022840"/>
    </source>
</evidence>
<evidence type="ECO:0000256" key="3">
    <source>
        <dbReference type="ARBA" id="ARBA00022553"/>
    </source>
</evidence>
<feature type="binding site" evidence="13">
    <location>
        <begin position="640"/>
        <end position="642"/>
    </location>
    <ligand>
        <name>acetyl-CoA</name>
        <dbReference type="ChEBI" id="CHEBI:57288"/>
    </ligand>
</feature>
<dbReference type="EC" id="2.3.1.-" evidence="13"/>
<feature type="binding site" evidence="13">
    <location>
        <begin position="647"/>
        <end position="653"/>
    </location>
    <ligand>
        <name>acetyl-CoA</name>
        <dbReference type="ChEBI" id="CHEBI:57288"/>
    </ligand>
</feature>
<evidence type="ECO:0000256" key="11">
    <source>
        <dbReference type="ARBA" id="ARBA00065380"/>
    </source>
</evidence>
<dbReference type="Gene3D" id="3.40.630.30">
    <property type="match status" value="1"/>
</dbReference>
<dbReference type="Proteomes" id="UP000677803">
    <property type="component" value="Unassembled WGS sequence"/>
</dbReference>
<evidence type="ECO:0000256" key="4">
    <source>
        <dbReference type="ARBA" id="ARBA00022679"/>
    </source>
</evidence>
<dbReference type="GO" id="GO:1990883">
    <property type="term" value="F:18S rRNA cytidine N-acetyltransferase activity"/>
    <property type="evidence" value="ECO:0007669"/>
    <property type="project" value="TreeGrafter"/>
</dbReference>
<dbReference type="GO" id="GO:0000049">
    <property type="term" value="F:tRNA binding"/>
    <property type="evidence" value="ECO:0007669"/>
    <property type="project" value="TreeGrafter"/>
</dbReference>
<evidence type="ECO:0000256" key="6">
    <source>
        <dbReference type="ARBA" id="ARBA00022741"/>
    </source>
</evidence>
<keyword evidence="4 13" id="KW-0808">Transferase</keyword>
<comment type="similarity">
    <text evidence="13">Belongs to the RNA cytidine acetyltransferase family. NAT10 subfamily.</text>
</comment>
<proteinExistence type="inferred from homology"/>
<dbReference type="Gene3D" id="3.60.10.10">
    <property type="entry name" value="Endonuclease/exonuclease/phosphatase"/>
    <property type="match status" value="1"/>
</dbReference>
<keyword evidence="6 13" id="KW-0547">Nucleotide-binding</keyword>
<evidence type="ECO:0000256" key="1">
    <source>
        <dbReference type="ARBA" id="ARBA00004604"/>
    </source>
</evidence>
<dbReference type="InterPro" id="IPR032672">
    <property type="entry name" value="TmcA/NAT10/Kre33"/>
</dbReference>
<keyword evidence="7 13" id="KW-0067">ATP-binding</keyword>
<comment type="caution">
    <text evidence="17">The sequence shown here is derived from an EMBL/GenBank/DDBJ whole genome shotgun (WGS) entry which is preliminary data.</text>
</comment>
<dbReference type="HAMAP" id="MF_03211">
    <property type="entry name" value="RNA_acetyltr_Nat10"/>
    <property type="match status" value="1"/>
</dbReference>
<feature type="domain" description="TcmA/NAT10 helicase" evidence="14">
    <location>
        <begin position="284"/>
        <end position="490"/>
    </location>
</feature>
<dbReference type="GO" id="GO:0005524">
    <property type="term" value="F:ATP binding"/>
    <property type="evidence" value="ECO:0007669"/>
    <property type="project" value="UniProtKB-UniRule"/>
</dbReference>
<dbReference type="EMBL" id="CAJRST010022223">
    <property type="protein sequence ID" value="CAG5957835.1"/>
    <property type="molecule type" value="Genomic_DNA"/>
</dbReference>
<comment type="subunit">
    <text evidence="11">Part of the small subunit (SSU) processome, composed of more than 70 proteins and the RNA chaperone small nucleolar RNA (snoRNA) U3. Interacts with THUMPD1. Interacts with SUN1 (via N-terminus). Interacts with TERT.</text>
</comment>
<comment type="subcellular location">
    <subcellularLocation>
        <location evidence="1 13">Nucleus</location>
        <location evidence="1 13">Nucleolus</location>
    </subcellularLocation>
</comment>
<dbReference type="Pfam" id="PF13718">
    <property type="entry name" value="GNAT_acetyltr_2"/>
    <property type="match status" value="1"/>
</dbReference>
<dbReference type="InterPro" id="IPR027417">
    <property type="entry name" value="P-loop_NTPase"/>
</dbReference>
<keyword evidence="5 13" id="KW-0819">tRNA processing</keyword>
<evidence type="ECO:0000256" key="9">
    <source>
        <dbReference type="ARBA" id="ARBA00023242"/>
    </source>
</evidence>
<dbReference type="Pfam" id="PF05127">
    <property type="entry name" value="NAT10_TcmA_helicase"/>
    <property type="match status" value="1"/>
</dbReference>
<dbReference type="InterPro" id="IPR007807">
    <property type="entry name" value="TcmA/NAT10_helicase"/>
</dbReference>
<organism evidence="17 18">
    <name type="scientific">Menidia menidia</name>
    <name type="common">Atlantic silverside</name>
    <dbReference type="NCBI Taxonomy" id="238744"/>
    <lineage>
        <taxon>Eukaryota</taxon>
        <taxon>Metazoa</taxon>
        <taxon>Chordata</taxon>
        <taxon>Craniata</taxon>
        <taxon>Vertebrata</taxon>
        <taxon>Euteleostomi</taxon>
        <taxon>Actinopterygii</taxon>
        <taxon>Neopterygii</taxon>
        <taxon>Teleostei</taxon>
        <taxon>Neoteleostei</taxon>
        <taxon>Acanthomorphata</taxon>
        <taxon>Ovalentaria</taxon>
        <taxon>Atherinomorphae</taxon>
        <taxon>Atheriniformes</taxon>
        <taxon>Atherinopsidae</taxon>
        <taxon>Menidiinae</taxon>
        <taxon>Menidia</taxon>
    </lineage>
</organism>
<dbReference type="PANTHER" id="PTHR10925:SF5">
    <property type="entry name" value="RNA CYTIDINE ACETYLTRANSFERASE"/>
    <property type="match status" value="1"/>
</dbReference>
<protein>
    <recommendedName>
        <fullName evidence="12 13">RNA cytidine acetyltransferase</fullName>
        <ecNumber evidence="13">2.3.1.-</ecNumber>
    </recommendedName>
    <alternativeName>
        <fullName evidence="13">18S rRNA cytosine acetyltransferase</fullName>
    </alternativeName>
</protein>
<dbReference type="Pfam" id="PF08351">
    <property type="entry name" value="TmcA_N"/>
    <property type="match status" value="1"/>
</dbReference>
<dbReference type="SUPFAM" id="SSF56219">
    <property type="entry name" value="DNase I-like"/>
    <property type="match status" value="1"/>
</dbReference>
<comment type="function">
    <text evidence="13">RNA cytidine acetyltransferase with specificity toward both 18S rRNA and tRNAs. Catalyzes the formation of N(4)-acetylcytidine (ac4C) in 18S rRNA. Required for early nucleolar cleavages of precursor rRNA at sites A0, A1 and A2 during 18S rRNA synthesis. Catalyzes the formation of ac4C in serine and leucine tRNAs. Requires the tRNA-binding adapter protein THUMPD1 for full tRNA acetyltransferase activity but not for 18S rRNA acetylation.</text>
</comment>
<dbReference type="GO" id="GO:1904812">
    <property type="term" value="P:rRNA acetylation involved in maturation of SSU-rRNA"/>
    <property type="evidence" value="ECO:0007669"/>
    <property type="project" value="InterPro"/>
</dbReference>
<keyword evidence="10 13" id="KW-0012">Acyltransferase</keyword>
<keyword evidence="3" id="KW-0597">Phosphoprotein</keyword>
<evidence type="ECO:0000313" key="18">
    <source>
        <dbReference type="Proteomes" id="UP000677803"/>
    </source>
</evidence>